<dbReference type="SUPFAM" id="SSF49482">
    <property type="entry name" value="Aromatic compound dioxygenase"/>
    <property type="match status" value="1"/>
</dbReference>
<evidence type="ECO:0000256" key="3">
    <source>
        <dbReference type="ARBA" id="ARBA00023002"/>
    </source>
</evidence>
<keyword evidence="3" id="KW-0560">Oxidoreductase</keyword>
<feature type="domain" description="Intradiol ring-cleavage dioxygenases" evidence="5">
    <location>
        <begin position="70"/>
        <end position="98"/>
    </location>
</feature>
<dbReference type="PANTHER" id="PTHR33711">
    <property type="entry name" value="DIOXYGENASE, PUTATIVE (AFU_ORTHOLOGUE AFUA_2G02910)-RELATED"/>
    <property type="match status" value="1"/>
</dbReference>
<dbReference type="Proteomes" id="UP000253831">
    <property type="component" value="Unassembled WGS sequence"/>
</dbReference>
<dbReference type="PROSITE" id="PS00083">
    <property type="entry name" value="INTRADIOL_DIOXYGENAS"/>
    <property type="match status" value="1"/>
</dbReference>
<gene>
    <name evidence="6" type="ORF">DVS81_15010</name>
</gene>
<dbReference type="InterPro" id="IPR000627">
    <property type="entry name" value="Intradiol_dOase_C"/>
</dbReference>
<organism evidence="6 7">
    <name type="scientific">Candidatus Accumulibacter meliphilus</name>
    <dbReference type="NCBI Taxonomy" id="2211374"/>
    <lineage>
        <taxon>Bacteria</taxon>
        <taxon>Pseudomonadati</taxon>
        <taxon>Pseudomonadota</taxon>
        <taxon>Betaproteobacteria</taxon>
        <taxon>Candidatus Accumulibacter</taxon>
    </lineage>
</organism>
<dbReference type="InterPro" id="IPR006311">
    <property type="entry name" value="TAT_signal"/>
</dbReference>
<comment type="similarity">
    <text evidence="1">Belongs to the intradiol ring-cleavage dioxygenase family.</text>
</comment>
<accession>A0A369XLI5</accession>
<evidence type="ECO:0000313" key="7">
    <source>
        <dbReference type="Proteomes" id="UP000253831"/>
    </source>
</evidence>
<keyword evidence="4" id="KW-0732">Signal</keyword>
<reference evidence="6 7" key="1">
    <citation type="submission" date="2018-05" db="EMBL/GenBank/DDBJ databases">
        <title>Integrated omic analyses show evidence that a Ca. Accumulibacter phosphatis strain performs denitrification under micro-aerobic conditions.</title>
        <authorList>
            <person name="Camejo P.Y."/>
            <person name="Katherine M.D."/>
            <person name="Daniel N.R."/>
        </authorList>
    </citation>
    <scope>NUCLEOTIDE SEQUENCE [LARGE SCALE GENOMIC DNA]</scope>
    <source>
        <strain evidence="6">UW-LDO-IC</strain>
    </source>
</reference>
<dbReference type="GO" id="GO:0008199">
    <property type="term" value="F:ferric iron binding"/>
    <property type="evidence" value="ECO:0007669"/>
    <property type="project" value="InterPro"/>
</dbReference>
<evidence type="ECO:0000256" key="2">
    <source>
        <dbReference type="ARBA" id="ARBA00022964"/>
    </source>
</evidence>
<feature type="signal peptide" evidence="4">
    <location>
        <begin position="1"/>
        <end position="22"/>
    </location>
</feature>
<name>A0A369XLI5_9PROT</name>
<dbReference type="InterPro" id="IPR050770">
    <property type="entry name" value="Intradiol_RC_Dioxygenase"/>
</dbReference>
<dbReference type="Gene3D" id="2.60.130.10">
    <property type="entry name" value="Aromatic compound dioxygenase"/>
    <property type="match status" value="1"/>
</dbReference>
<evidence type="ECO:0000259" key="5">
    <source>
        <dbReference type="PROSITE" id="PS00083"/>
    </source>
</evidence>
<dbReference type="PROSITE" id="PS51318">
    <property type="entry name" value="TAT"/>
    <property type="match status" value="1"/>
</dbReference>
<evidence type="ECO:0000256" key="1">
    <source>
        <dbReference type="ARBA" id="ARBA00007825"/>
    </source>
</evidence>
<dbReference type="AlphaFoldDB" id="A0A369XLI5"/>
<dbReference type="Pfam" id="PF00775">
    <property type="entry name" value="Dioxygenase_C"/>
    <property type="match status" value="1"/>
</dbReference>
<evidence type="ECO:0000256" key="4">
    <source>
        <dbReference type="SAM" id="SignalP"/>
    </source>
</evidence>
<protein>
    <submittedName>
        <fullName evidence="6">Intradiol ring-cleavage dioxygenase</fullName>
    </submittedName>
</protein>
<dbReference type="PANTHER" id="PTHR33711:SF9">
    <property type="entry name" value="PROTOCATECHUATE 3,4-DIOXYGENASE ALPHA CHAIN"/>
    <property type="match status" value="1"/>
</dbReference>
<dbReference type="InterPro" id="IPR039387">
    <property type="entry name" value="3_4-PCD"/>
</dbReference>
<proteinExistence type="inferred from homology"/>
<dbReference type="GO" id="GO:0018578">
    <property type="term" value="F:protocatechuate 3,4-dioxygenase activity"/>
    <property type="evidence" value="ECO:0007669"/>
    <property type="project" value="InterPro"/>
</dbReference>
<dbReference type="CDD" id="cd03459">
    <property type="entry name" value="3_4-PCD"/>
    <property type="match status" value="1"/>
</dbReference>
<feature type="chain" id="PRO_5017009022" evidence="4">
    <location>
        <begin position="23"/>
        <end position="215"/>
    </location>
</feature>
<keyword evidence="2 6" id="KW-0223">Dioxygenase</keyword>
<dbReference type="InterPro" id="IPR015889">
    <property type="entry name" value="Intradiol_dOase_core"/>
</dbReference>
<evidence type="ECO:0000313" key="6">
    <source>
        <dbReference type="EMBL" id="RDE49766.1"/>
    </source>
</evidence>
<dbReference type="EMBL" id="QPGA01000033">
    <property type="protein sequence ID" value="RDE49766.1"/>
    <property type="molecule type" value="Genomic_DNA"/>
</dbReference>
<sequence length="215" mass="22936">MPHSARRRILLATASVTGLALAAPAWAGLLRTPPQVLGPFYPRQLPLDNDNDLVSVAGQNGIARGEICNLHGRILDESGQPLAAARVEIWQCNAFGRYHHPGDRGERLLDPNFQGYGRFTSGSDGGYRFRTIKPVAYPGRAPHIHFAITVDGQAPLVTQMYVAGAAENAGDGLLQSVRDPLARAALIVAFEQRPGGGELLARFDVVIGAAGRGGR</sequence>
<comment type="caution">
    <text evidence="6">The sequence shown here is derived from an EMBL/GenBank/DDBJ whole genome shotgun (WGS) entry which is preliminary data.</text>
</comment>